<organism evidence="1 2">
    <name type="scientific">Amycolatopsis cihanbeyliensis</name>
    <dbReference type="NCBI Taxonomy" id="1128664"/>
    <lineage>
        <taxon>Bacteria</taxon>
        <taxon>Bacillati</taxon>
        <taxon>Actinomycetota</taxon>
        <taxon>Actinomycetes</taxon>
        <taxon>Pseudonocardiales</taxon>
        <taxon>Pseudonocardiaceae</taxon>
        <taxon>Amycolatopsis</taxon>
    </lineage>
</organism>
<accession>A0A542DM88</accession>
<comment type="caution">
    <text evidence="1">The sequence shown here is derived from an EMBL/GenBank/DDBJ whole genome shotgun (WGS) entry which is preliminary data.</text>
</comment>
<protein>
    <submittedName>
        <fullName evidence="1">Uncharacterized protein</fullName>
    </submittedName>
</protein>
<evidence type="ECO:0000313" key="2">
    <source>
        <dbReference type="Proteomes" id="UP000320876"/>
    </source>
</evidence>
<evidence type="ECO:0000313" key="1">
    <source>
        <dbReference type="EMBL" id="TQJ04210.1"/>
    </source>
</evidence>
<name>A0A542DM88_AMYCI</name>
<dbReference type="AlphaFoldDB" id="A0A542DM88"/>
<sequence>MRSREAGFQFTHLHNDGELTAIHAQRWRSGALDTYVVRSPTDAYAARFRAEERHPLWQLGGPAAEVIEALLDLPAHDTTGAPTRTRGGLWLP</sequence>
<dbReference type="Proteomes" id="UP000320876">
    <property type="component" value="Unassembled WGS sequence"/>
</dbReference>
<keyword evidence="2" id="KW-1185">Reference proteome</keyword>
<gene>
    <name evidence="1" type="ORF">FB471_3993</name>
</gene>
<dbReference type="EMBL" id="VFML01000001">
    <property type="protein sequence ID" value="TQJ04210.1"/>
    <property type="molecule type" value="Genomic_DNA"/>
</dbReference>
<reference evidence="1 2" key="1">
    <citation type="submission" date="2019-06" db="EMBL/GenBank/DDBJ databases">
        <title>Sequencing the genomes of 1000 actinobacteria strains.</title>
        <authorList>
            <person name="Klenk H.-P."/>
        </authorList>
    </citation>
    <scope>NUCLEOTIDE SEQUENCE [LARGE SCALE GENOMIC DNA]</scope>
    <source>
        <strain evidence="1 2">DSM 45679</strain>
    </source>
</reference>
<proteinExistence type="predicted"/>